<sequence length="444" mass="46324">MRKIPIRRAVWPVTLAVAAGAALVAASSYADTEPKQTIVSLTFDDGVRGHLTEAAPLLNARGMRGTFYVNSGRIGATGFLSQADLEALRAQGHEIGGHTTDHVDLPTLSADDQRREICDDRVALLDRGFAVRSLAYPYGDADATTKEIAADCGYNSARGVGGIKSPGTCAGCPPVESAPPQRRHMTRASDSVKDTTTLADLQSYVTNAENAGGGWVQLVFHHVCANACGGVYTIDPALLGSFLDWLGARAGAGTVVKTVDDVVGGATAAPVSGPKLPGEEGNLVPNPSLEAVGAQNVPSCFQRGGFGTNSVVWSRVAGGRTGGAAQQVQVTGYTSGDRKLITHQAEAACAPPVTVGKAYRARVWYRGTWGPTASVRLVLYYRDPAGVWKYWRTGPAQAATADWREAELTSAAVPEGATALSFGLALTGLGTLTTDDYHLAEVGA</sequence>
<organism evidence="4 5">
    <name type="scientific">Pilimelia anulata</name>
    <dbReference type="NCBI Taxonomy" id="53371"/>
    <lineage>
        <taxon>Bacteria</taxon>
        <taxon>Bacillati</taxon>
        <taxon>Actinomycetota</taxon>
        <taxon>Actinomycetes</taxon>
        <taxon>Micromonosporales</taxon>
        <taxon>Micromonosporaceae</taxon>
        <taxon>Pilimelia</taxon>
    </lineage>
</organism>
<comment type="caution">
    <text evidence="4">The sequence shown here is derived from an EMBL/GenBank/DDBJ whole genome shotgun (WGS) entry which is preliminary data.</text>
</comment>
<dbReference type="GO" id="GO:0005975">
    <property type="term" value="P:carbohydrate metabolic process"/>
    <property type="evidence" value="ECO:0007669"/>
    <property type="project" value="InterPro"/>
</dbReference>
<dbReference type="EMBL" id="BMQB01000011">
    <property type="protein sequence ID" value="GGK07398.1"/>
    <property type="molecule type" value="Genomic_DNA"/>
</dbReference>
<accession>A0A8J3BH25</accession>
<dbReference type="AlphaFoldDB" id="A0A8J3BH25"/>
<dbReference type="Gene3D" id="3.20.20.370">
    <property type="entry name" value="Glycoside hydrolase/deacetylase"/>
    <property type="match status" value="1"/>
</dbReference>
<reference evidence="4" key="1">
    <citation type="journal article" date="2014" name="Int. J. Syst. Evol. Microbiol.">
        <title>Complete genome sequence of Corynebacterium casei LMG S-19264T (=DSM 44701T), isolated from a smear-ripened cheese.</title>
        <authorList>
            <consortium name="US DOE Joint Genome Institute (JGI-PGF)"/>
            <person name="Walter F."/>
            <person name="Albersmeier A."/>
            <person name="Kalinowski J."/>
            <person name="Ruckert C."/>
        </authorList>
    </citation>
    <scope>NUCLEOTIDE SEQUENCE</scope>
    <source>
        <strain evidence="4">JCM 3090</strain>
    </source>
</reference>
<feature type="chain" id="PRO_5035200048" description="NodB homology domain-containing protein" evidence="2">
    <location>
        <begin position="31"/>
        <end position="444"/>
    </location>
</feature>
<gene>
    <name evidence="4" type="ORF">GCM10010123_41630</name>
</gene>
<keyword evidence="1 2" id="KW-0732">Signal</keyword>
<dbReference type="SUPFAM" id="SSF88713">
    <property type="entry name" value="Glycoside hydrolase/deacetylase"/>
    <property type="match status" value="1"/>
</dbReference>
<protein>
    <recommendedName>
        <fullName evidence="3">NodB homology domain-containing protein</fullName>
    </recommendedName>
</protein>
<keyword evidence="5" id="KW-1185">Reference proteome</keyword>
<dbReference type="InterPro" id="IPR051398">
    <property type="entry name" value="Polysacch_Deacetylase"/>
</dbReference>
<dbReference type="PANTHER" id="PTHR34216">
    <property type="match status" value="1"/>
</dbReference>
<name>A0A8J3BH25_9ACTN</name>
<dbReference type="InterPro" id="IPR002509">
    <property type="entry name" value="NODB_dom"/>
</dbReference>
<dbReference type="InterPro" id="IPR011330">
    <property type="entry name" value="Glyco_hydro/deAcase_b/a-brl"/>
</dbReference>
<feature type="domain" description="NodB homology" evidence="3">
    <location>
        <begin position="37"/>
        <end position="255"/>
    </location>
</feature>
<evidence type="ECO:0000313" key="5">
    <source>
        <dbReference type="Proteomes" id="UP000649739"/>
    </source>
</evidence>
<dbReference type="Proteomes" id="UP000649739">
    <property type="component" value="Unassembled WGS sequence"/>
</dbReference>
<dbReference type="Gene3D" id="2.60.120.260">
    <property type="entry name" value="Galactose-binding domain-like"/>
    <property type="match status" value="1"/>
</dbReference>
<evidence type="ECO:0000259" key="3">
    <source>
        <dbReference type="PROSITE" id="PS51677"/>
    </source>
</evidence>
<reference evidence="4" key="2">
    <citation type="submission" date="2020-09" db="EMBL/GenBank/DDBJ databases">
        <authorList>
            <person name="Sun Q."/>
            <person name="Ohkuma M."/>
        </authorList>
    </citation>
    <scope>NUCLEOTIDE SEQUENCE</scope>
    <source>
        <strain evidence="4">JCM 3090</strain>
    </source>
</reference>
<dbReference type="RefSeq" id="WP_189171888.1">
    <property type="nucleotide sequence ID" value="NZ_BMQB01000011.1"/>
</dbReference>
<proteinExistence type="predicted"/>
<dbReference type="Pfam" id="PF01522">
    <property type="entry name" value="Polysacc_deac_1"/>
    <property type="match status" value="1"/>
</dbReference>
<evidence type="ECO:0000313" key="4">
    <source>
        <dbReference type="EMBL" id="GGK07398.1"/>
    </source>
</evidence>
<dbReference type="CDD" id="cd10967">
    <property type="entry name" value="CE4_GLA_like_6s"/>
    <property type="match status" value="1"/>
</dbReference>
<evidence type="ECO:0000256" key="2">
    <source>
        <dbReference type="SAM" id="SignalP"/>
    </source>
</evidence>
<dbReference type="PANTHER" id="PTHR34216:SF11">
    <property type="entry name" value="CHITOOLIGOSACCHARIDE DEACETYLASE"/>
    <property type="match status" value="1"/>
</dbReference>
<dbReference type="GO" id="GO:0016810">
    <property type="term" value="F:hydrolase activity, acting on carbon-nitrogen (but not peptide) bonds"/>
    <property type="evidence" value="ECO:0007669"/>
    <property type="project" value="InterPro"/>
</dbReference>
<dbReference type="PROSITE" id="PS51677">
    <property type="entry name" value="NODB"/>
    <property type="match status" value="1"/>
</dbReference>
<evidence type="ECO:0000256" key="1">
    <source>
        <dbReference type="ARBA" id="ARBA00022729"/>
    </source>
</evidence>
<feature type="signal peptide" evidence="2">
    <location>
        <begin position="1"/>
        <end position="30"/>
    </location>
</feature>